<reference evidence="3" key="1">
    <citation type="submission" date="2019-03" db="EMBL/GenBank/DDBJ databases">
        <title>Long read genome sequence of the mycoparasitic Pythium oligandrum ATCC 38472 isolated from sugarbeet rhizosphere.</title>
        <authorList>
            <person name="Gaulin E."/>
        </authorList>
    </citation>
    <scope>NUCLEOTIDE SEQUENCE</scope>
    <source>
        <strain evidence="3">ATCC 38472_TT</strain>
    </source>
</reference>
<dbReference type="EMBL" id="SPLM01000078">
    <property type="protein sequence ID" value="TMW61021.1"/>
    <property type="molecule type" value="Genomic_DNA"/>
</dbReference>
<feature type="chain" id="PRO_5035465439" evidence="2">
    <location>
        <begin position="18"/>
        <end position="498"/>
    </location>
</feature>
<dbReference type="PANTHER" id="PTHR33946:SF4">
    <property type="entry name" value="COAGULATION FACTOR XI"/>
    <property type="match status" value="1"/>
</dbReference>
<proteinExistence type="predicted"/>
<evidence type="ECO:0000256" key="1">
    <source>
        <dbReference type="SAM" id="MobiDB-lite"/>
    </source>
</evidence>
<feature type="signal peptide" evidence="2">
    <location>
        <begin position="1"/>
        <end position="17"/>
    </location>
</feature>
<keyword evidence="2" id="KW-0732">Signal</keyword>
<dbReference type="PANTHER" id="PTHR33946">
    <property type="match status" value="1"/>
</dbReference>
<accession>A0A8K1FFX4</accession>
<comment type="caution">
    <text evidence="3">The sequence shown here is derived from an EMBL/GenBank/DDBJ whole genome shotgun (WGS) entry which is preliminary data.</text>
</comment>
<feature type="compositionally biased region" description="Low complexity" evidence="1">
    <location>
        <begin position="42"/>
        <end position="62"/>
    </location>
</feature>
<evidence type="ECO:0000313" key="4">
    <source>
        <dbReference type="Proteomes" id="UP000794436"/>
    </source>
</evidence>
<feature type="region of interest" description="Disordered" evidence="1">
    <location>
        <begin position="25"/>
        <end position="66"/>
    </location>
</feature>
<dbReference type="OrthoDB" id="427998at2759"/>
<evidence type="ECO:0000256" key="2">
    <source>
        <dbReference type="SAM" id="SignalP"/>
    </source>
</evidence>
<evidence type="ECO:0000313" key="3">
    <source>
        <dbReference type="EMBL" id="TMW61021.1"/>
    </source>
</evidence>
<dbReference type="AlphaFoldDB" id="A0A8K1FFX4"/>
<gene>
    <name evidence="3" type="ORF">Poli38472_014482</name>
</gene>
<name>A0A8K1FFX4_PYTOL</name>
<dbReference type="Proteomes" id="UP000794436">
    <property type="component" value="Unassembled WGS sequence"/>
</dbReference>
<organism evidence="3 4">
    <name type="scientific">Pythium oligandrum</name>
    <name type="common">Mycoparasitic fungus</name>
    <dbReference type="NCBI Taxonomy" id="41045"/>
    <lineage>
        <taxon>Eukaryota</taxon>
        <taxon>Sar</taxon>
        <taxon>Stramenopiles</taxon>
        <taxon>Oomycota</taxon>
        <taxon>Peronosporomycetes</taxon>
        <taxon>Pythiales</taxon>
        <taxon>Pythiaceae</taxon>
        <taxon>Pythium</taxon>
    </lineage>
</organism>
<keyword evidence="4" id="KW-1185">Reference proteome</keyword>
<sequence length="498" mass="52254">MKLASILLAAAFAVASAQDGAGTVTAGGPAEVTPAPAPAPAPAGEATTSSTTGTTPTGAGATDSTLDGLKATKQPGWHMKPIRVVHARVQSDTPLYYDTFFGSEFGEDAKSGYLSGMDSVNTANVEGALMYVQAEGINQNSRDAKDRCTRKTSMRNIVFYELLIAQTNETIAQFQENWNAPEYGPFVAMDSGMCTPQGDKLPAECYTFNGADGYPDLGPYVGGGIKENDPRAPYPNTYWYSFPNTCPDKKWTEKTTECRDSTRTGLCPVGVAPDGVSCTFAYDILGWVTIDDVVGITNESLVGGKYANFTEWCMASEKNIEFAGDVQTGEMEEGLDFWKNPTDEEANKARSAKVLQLYSDLLSGKFVSTMIDAETVAKFKPLPTPEELTAKNPKCYESVKSCAGGCARTGFSQLCEPCKAGESGCEAADSAFAFPALEKAKTEKSDEELAFNSTIGGSSNGASGTVGGKNPAPAPSAASGVQVAVASVAAVAVAALAL</sequence>
<protein>
    <submittedName>
        <fullName evidence="3">Uncharacterized protein</fullName>
    </submittedName>
</protein>